<protein>
    <recommendedName>
        <fullName evidence="4">Rab-GAP TBC domain-containing protein</fullName>
    </recommendedName>
</protein>
<feature type="compositionally biased region" description="Pro residues" evidence="2">
    <location>
        <begin position="446"/>
        <end position="458"/>
    </location>
</feature>
<keyword evidence="3" id="KW-0812">Transmembrane</keyword>
<dbReference type="InterPro" id="IPR000195">
    <property type="entry name" value="Rab-GAP-TBC_dom"/>
</dbReference>
<dbReference type="SMART" id="SM00164">
    <property type="entry name" value="TBC"/>
    <property type="match status" value="1"/>
</dbReference>
<evidence type="ECO:0000313" key="5">
    <source>
        <dbReference type="EMBL" id="PFH45294.1"/>
    </source>
</evidence>
<feature type="transmembrane region" description="Helical" evidence="3">
    <location>
        <begin position="712"/>
        <end position="729"/>
    </location>
</feature>
<keyword evidence="6" id="KW-1185">Reference proteome</keyword>
<name>A0A2A9N8E0_9AGAR</name>
<feature type="region of interest" description="Disordered" evidence="2">
    <location>
        <begin position="566"/>
        <end position="652"/>
    </location>
</feature>
<sequence length="788" mass="86526">MQVMNTDNDATIEAQEVLVEAPTDSQVAPKLRKREDVDWATLRARSLQPGGFGKDREAIWPKLLNVRLPRAGTKTVSPPPPMVLEGDDGEIKQETDASAAAREGSTNNSIIQHRDERQIKLDTDRSFVLYPSEETGPAPRETLQFDLNSLIVSVFRNRPKLNYFQGYHDIMTVLYLTLPPEIQPTCAEKLSLHRLRDSMLTSLEPVVGLLRILKNLLRLADPEYAKLLERDSPLPFYALPNLLTLFSHDMPTLPLIQHVFDYLLCRPPITVVYLSAAILLAKKDYILTVEDHLDSFMLHPILSTLPPISEGIDPDPEPDSQNVKPPPAADISHSQPTNVTPATDHDPSDDLPPPPPHDNTNNTLPSPPPSQLLPELNPETPPLAKDIPSLSLLLPQSPPSPPLSSFPSLPPTPTPSVDPSIDTHTPTSDEASIEGTPNSNSNPNSNPTPPSLPPPLPPNNDANNDAPSLPPSRAHPSPSLSSSSLSPYPTPPQSPPNPIPLPTLLTQSDALLSRFPPTHPDLKVNIIMGPQSIVHTWSDNFRDWPTDDEAENMVCRLDLVVYPVVEEEEEDTDAEWGGSESEEEEEGADVSGGDEWDEKEGGFNLWSNLRRRKSSTTQKQEKGSSGRTNKRKHTKRRRRRPRGDSNANGGFKKLGKFLTALNELTRPTTNNNNNNNNNNRHRRQSRFFHFPSMRPHLHRNDRTTMPTTTTTMVAGAVLVLGVAMAVYGVKSREGVIEFGASAGASFVLGGGAGSIVGGSGGVEAYFEEVRKVAKEVVGLGARLLHIHI</sequence>
<dbReference type="GO" id="GO:0005096">
    <property type="term" value="F:GTPase activator activity"/>
    <property type="evidence" value="ECO:0007669"/>
    <property type="project" value="UniProtKB-KW"/>
</dbReference>
<feature type="compositionally biased region" description="Polar residues" evidence="2">
    <location>
        <begin position="332"/>
        <end position="341"/>
    </location>
</feature>
<dbReference type="InterPro" id="IPR035969">
    <property type="entry name" value="Rab-GAP_TBC_sf"/>
</dbReference>
<dbReference type="SUPFAM" id="SSF47923">
    <property type="entry name" value="Ypt/Rab-GAP domain of gyp1p"/>
    <property type="match status" value="2"/>
</dbReference>
<evidence type="ECO:0000256" key="3">
    <source>
        <dbReference type="SAM" id="Phobius"/>
    </source>
</evidence>
<accession>A0A2A9N8E0</accession>
<evidence type="ECO:0000256" key="2">
    <source>
        <dbReference type="SAM" id="MobiDB-lite"/>
    </source>
</evidence>
<feature type="domain" description="Rab-GAP TBC" evidence="4">
    <location>
        <begin position="50"/>
        <end position="267"/>
    </location>
</feature>
<dbReference type="AlphaFoldDB" id="A0A2A9N8E0"/>
<dbReference type="PANTHER" id="PTHR20913:SF7">
    <property type="entry name" value="RE60063P"/>
    <property type="match status" value="1"/>
</dbReference>
<evidence type="ECO:0000259" key="4">
    <source>
        <dbReference type="PROSITE" id="PS50086"/>
    </source>
</evidence>
<keyword evidence="3" id="KW-1133">Transmembrane helix</keyword>
<feature type="compositionally biased region" description="Basic residues" evidence="2">
    <location>
        <begin position="628"/>
        <end position="641"/>
    </location>
</feature>
<feature type="compositionally biased region" description="Pro residues" evidence="2">
    <location>
        <begin position="396"/>
        <end position="416"/>
    </location>
</feature>
<dbReference type="GO" id="GO:0005789">
    <property type="term" value="C:endoplasmic reticulum membrane"/>
    <property type="evidence" value="ECO:0007669"/>
    <property type="project" value="TreeGrafter"/>
</dbReference>
<dbReference type="Gene3D" id="1.10.472.80">
    <property type="entry name" value="Ypt/Rab-GAP domain of gyp1p, domain 3"/>
    <property type="match status" value="1"/>
</dbReference>
<feature type="region of interest" description="Disordered" evidence="2">
    <location>
        <begin position="307"/>
        <end position="504"/>
    </location>
</feature>
<dbReference type="PROSITE" id="PS50086">
    <property type="entry name" value="TBC_RABGAP"/>
    <property type="match status" value="1"/>
</dbReference>
<keyword evidence="3" id="KW-0472">Membrane</keyword>
<evidence type="ECO:0000313" key="6">
    <source>
        <dbReference type="Proteomes" id="UP000242287"/>
    </source>
</evidence>
<organism evidence="5 6">
    <name type="scientific">Amanita thiersii Skay4041</name>
    <dbReference type="NCBI Taxonomy" id="703135"/>
    <lineage>
        <taxon>Eukaryota</taxon>
        <taxon>Fungi</taxon>
        <taxon>Dikarya</taxon>
        <taxon>Basidiomycota</taxon>
        <taxon>Agaricomycotina</taxon>
        <taxon>Agaricomycetes</taxon>
        <taxon>Agaricomycetidae</taxon>
        <taxon>Agaricales</taxon>
        <taxon>Pluteineae</taxon>
        <taxon>Amanitaceae</taxon>
        <taxon>Amanita</taxon>
    </lineage>
</organism>
<evidence type="ECO:0000256" key="1">
    <source>
        <dbReference type="ARBA" id="ARBA00022468"/>
    </source>
</evidence>
<dbReference type="STRING" id="703135.A0A2A9N8E0"/>
<feature type="compositionally biased region" description="Low complexity" evidence="2">
    <location>
        <begin position="436"/>
        <end position="445"/>
    </location>
</feature>
<dbReference type="PANTHER" id="PTHR20913">
    <property type="entry name" value="TBC1 DOMAIN FAMILY MEMBER 20/GTPASE"/>
    <property type="match status" value="1"/>
</dbReference>
<dbReference type="Pfam" id="PF00566">
    <property type="entry name" value="RabGAP-TBC"/>
    <property type="match status" value="1"/>
</dbReference>
<proteinExistence type="predicted"/>
<keyword evidence="1" id="KW-0343">GTPase activation</keyword>
<dbReference type="Proteomes" id="UP000242287">
    <property type="component" value="Unassembled WGS sequence"/>
</dbReference>
<dbReference type="EMBL" id="KZ302447">
    <property type="protein sequence ID" value="PFH45294.1"/>
    <property type="molecule type" value="Genomic_DNA"/>
</dbReference>
<feature type="compositionally biased region" description="Low complexity" evidence="2">
    <location>
        <begin position="459"/>
        <end position="487"/>
    </location>
</feature>
<dbReference type="GO" id="GO:0006888">
    <property type="term" value="P:endoplasmic reticulum to Golgi vesicle-mediated transport"/>
    <property type="evidence" value="ECO:0007669"/>
    <property type="project" value="TreeGrafter"/>
</dbReference>
<feature type="compositionally biased region" description="Acidic residues" evidence="2">
    <location>
        <begin position="566"/>
        <end position="598"/>
    </location>
</feature>
<reference evidence="5 6" key="1">
    <citation type="submission" date="2014-02" db="EMBL/GenBank/DDBJ databases">
        <title>Transposable element dynamics among asymbiotic and ectomycorrhizal Amanita fungi.</title>
        <authorList>
            <consortium name="DOE Joint Genome Institute"/>
            <person name="Hess J."/>
            <person name="Skrede I."/>
            <person name="Wolfe B."/>
            <person name="LaButti K."/>
            <person name="Ohm R.A."/>
            <person name="Grigoriev I.V."/>
            <person name="Pringle A."/>
        </authorList>
    </citation>
    <scope>NUCLEOTIDE SEQUENCE [LARGE SCALE GENOMIC DNA]</scope>
    <source>
        <strain evidence="5 6">SKay4041</strain>
    </source>
</reference>
<feature type="compositionally biased region" description="Pro residues" evidence="2">
    <location>
        <begin position="488"/>
        <end position="501"/>
    </location>
</feature>
<dbReference type="OrthoDB" id="206700at2759"/>
<dbReference type="InterPro" id="IPR045913">
    <property type="entry name" value="TBC20/Gyp8-like"/>
</dbReference>
<dbReference type="Gene3D" id="1.10.8.1310">
    <property type="match status" value="1"/>
</dbReference>
<gene>
    <name evidence="5" type="ORF">AMATHDRAFT_9549</name>
</gene>